<dbReference type="InterPro" id="IPR004087">
    <property type="entry name" value="KH_dom"/>
</dbReference>
<dbReference type="InterPro" id="IPR020568">
    <property type="entry name" value="Ribosomal_Su5_D2-typ_SF"/>
</dbReference>
<dbReference type="InterPro" id="IPR014069">
    <property type="entry name" value="GPSI/PNP"/>
</dbReference>
<dbReference type="GeneID" id="95686091"/>
<keyword evidence="3 8" id="KW-0808">Transferase</keyword>
<evidence type="ECO:0000313" key="10">
    <source>
        <dbReference type="EMBL" id="SIQ79279.1"/>
    </source>
</evidence>
<dbReference type="InterPro" id="IPR004088">
    <property type="entry name" value="KH_dom_type_1"/>
</dbReference>
<feature type="binding site" evidence="8">
    <location>
        <position position="521"/>
    </location>
    <ligand>
        <name>Mg(2+)</name>
        <dbReference type="ChEBI" id="CHEBI:18420"/>
    </ligand>
</feature>
<dbReference type="SUPFAM" id="SSF54791">
    <property type="entry name" value="Eukaryotic type KH-domain (KH-domain type I)"/>
    <property type="match status" value="1"/>
</dbReference>
<dbReference type="Gene3D" id="2.40.50.140">
    <property type="entry name" value="Nucleic acid-binding proteins"/>
    <property type="match status" value="1"/>
</dbReference>
<organism evidence="10 11">
    <name type="scientific">Cellulosimicrobium aquatile</name>
    <dbReference type="NCBI Taxonomy" id="1612203"/>
    <lineage>
        <taxon>Bacteria</taxon>
        <taxon>Bacillati</taxon>
        <taxon>Actinomycetota</taxon>
        <taxon>Actinomycetes</taxon>
        <taxon>Micrococcales</taxon>
        <taxon>Promicromonosporaceae</taxon>
        <taxon>Cellulosimicrobium</taxon>
    </lineage>
</organism>
<dbReference type="SUPFAM" id="SSF46915">
    <property type="entry name" value="Polynucleotide phosphorylase/guanosine pentaphosphate synthase (PNPase/GPSI), domain 3"/>
    <property type="match status" value="1"/>
</dbReference>
<feature type="binding site" evidence="8">
    <location>
        <position position="515"/>
    </location>
    <ligand>
        <name>Mg(2+)</name>
        <dbReference type="ChEBI" id="CHEBI:18420"/>
    </ligand>
</feature>
<dbReference type="NCBIfam" id="TIGR02696">
    <property type="entry name" value="pppGpp_PNP"/>
    <property type="match status" value="1"/>
</dbReference>
<reference evidence="11" key="1">
    <citation type="submission" date="2017-01" db="EMBL/GenBank/DDBJ databases">
        <authorList>
            <person name="Varghese N."/>
            <person name="Submissions S."/>
        </authorList>
    </citation>
    <scope>NUCLEOTIDE SEQUENCE [LARGE SCALE GENOMIC DNA]</scope>
    <source>
        <strain evidence="11">3bp</strain>
    </source>
</reference>
<dbReference type="Pfam" id="PF03726">
    <property type="entry name" value="PNPase"/>
    <property type="match status" value="1"/>
</dbReference>
<dbReference type="GO" id="GO:0005829">
    <property type="term" value="C:cytosol"/>
    <property type="evidence" value="ECO:0007669"/>
    <property type="project" value="UniProtKB-ARBA"/>
</dbReference>
<proteinExistence type="inferred from homology"/>
<dbReference type="InterPro" id="IPR015848">
    <property type="entry name" value="PNPase_PH_RNA-bd_bac/org-type"/>
</dbReference>
<dbReference type="EC" id="2.7.7.8" evidence="8"/>
<evidence type="ECO:0000256" key="7">
    <source>
        <dbReference type="ARBA" id="ARBA00022884"/>
    </source>
</evidence>
<dbReference type="InterPro" id="IPR012162">
    <property type="entry name" value="PNPase"/>
</dbReference>
<dbReference type="Gene3D" id="3.30.230.70">
    <property type="entry name" value="GHMP Kinase, N-terminal domain"/>
    <property type="match status" value="2"/>
</dbReference>
<evidence type="ECO:0000256" key="3">
    <source>
        <dbReference type="ARBA" id="ARBA00022679"/>
    </source>
</evidence>
<dbReference type="FunFam" id="3.30.230.70:FF:000002">
    <property type="entry name" value="Polyribonucleotide nucleotidyltransferase"/>
    <property type="match status" value="1"/>
</dbReference>
<dbReference type="AlphaFoldDB" id="A0A1N6VNA5"/>
<dbReference type="PROSITE" id="PS50084">
    <property type="entry name" value="KH_TYPE_1"/>
    <property type="match status" value="1"/>
</dbReference>
<protein>
    <recommendedName>
        <fullName evidence="8">Polyribonucleotide nucleotidyltransferase</fullName>
        <ecNumber evidence="8">2.7.7.8</ecNumber>
    </recommendedName>
    <alternativeName>
        <fullName evidence="8">Polynucleotide phosphorylase</fullName>
        <shortName evidence="8">PNPase</shortName>
    </alternativeName>
</protein>
<keyword evidence="2 8" id="KW-0963">Cytoplasm</keyword>
<sequence length="741" mass="79279">MEGPEIQFAEATIDNGRFGTRTVRFETGRLARQAAGSVAAYLDDETMLLSATTAGKHPKEQFDFFPLTVDVEERMYAAGRIPGSFFRREGRPSTDAILACRLIDRPLRPLFVKGLRNEVQVVITVLALHPDDAYDTLAINAASASTQISGLPFSGPVGAVRIALVDGQWVAFPKYSDKERAVFDMVVAGRVVGDDVAIAMIEAEATDGAWGLVKDEGVAAPTEEVVAEGIEAAKPFIKALCDAQSALAAQAAKPVKEYPVFLDYQDDAFAAVEAEVATDLREALAIADKQDRENRLDEIKNEMVGKLQAGFDGREKELSAAYRALQKKLVRQRVLTDGVRIDGRGLADIRTLSAEVEVLPRVHGSALFERGETQIMGVTTLNMLRMEQQIDSLGPETRKRYMHNYNFPPYSTGETGRVGSPKRREIGHGALAERALVPVLPSREEFPYAIRQVSEALGSNGSTSMGSVCASTLSLLNAGVPLRAPVAGIAMGLISDTVDGETRYAALTDILGAEDAFGDMDFKVAGTREFVTAIQLDTKLDGIPASVLAGALTQARDARLTILDVLAEAIDVPDEMSPNAPRVISVKVPVDKIGEVIGPKGKMINQIQEETGADISIEDDGTVYIGAVDGPSAEAARAAINAIANPHVPEIGERFVGTVVKTTSFGAFISLSPGKDGLLHISQIRKLVGGKRVENVEDVLSIGQKVQVEIGEIDPRGKLSLHAVVEDEAPADAPATEDADA</sequence>
<dbReference type="PIRSF" id="PIRSF005499">
    <property type="entry name" value="PNPase"/>
    <property type="match status" value="1"/>
</dbReference>
<evidence type="ECO:0000313" key="11">
    <source>
        <dbReference type="Proteomes" id="UP000186235"/>
    </source>
</evidence>
<evidence type="ECO:0000259" key="9">
    <source>
        <dbReference type="PROSITE" id="PS50126"/>
    </source>
</evidence>
<dbReference type="GO" id="GO:0000175">
    <property type="term" value="F:3'-5'-RNA exonuclease activity"/>
    <property type="evidence" value="ECO:0007669"/>
    <property type="project" value="TreeGrafter"/>
</dbReference>
<dbReference type="InterPro" id="IPR012340">
    <property type="entry name" value="NA-bd_OB-fold"/>
</dbReference>
<keyword evidence="5 8" id="KW-0479">Metal-binding</keyword>
<dbReference type="InterPro" id="IPR036345">
    <property type="entry name" value="ExoRNase_PH_dom2_sf"/>
</dbReference>
<comment type="subcellular location">
    <subcellularLocation>
        <location evidence="8">Cytoplasm</location>
    </subcellularLocation>
</comment>
<dbReference type="NCBIfam" id="NF008805">
    <property type="entry name" value="PRK11824.1"/>
    <property type="match status" value="1"/>
</dbReference>
<comment type="function">
    <text evidence="8">Involved in mRNA degradation. Catalyzes the phosphorolysis of single-stranded polyribonucleotides processively in the 3'- to 5'-direction.</text>
</comment>
<keyword evidence="7 8" id="KW-0694">RNA-binding</keyword>
<gene>
    <name evidence="8" type="primary">pnp</name>
    <name evidence="10" type="ORF">SAMN05518682_3636</name>
</gene>
<evidence type="ECO:0000256" key="2">
    <source>
        <dbReference type="ARBA" id="ARBA00022490"/>
    </source>
</evidence>
<dbReference type="Proteomes" id="UP000186235">
    <property type="component" value="Unassembled WGS sequence"/>
</dbReference>
<keyword evidence="4 8" id="KW-0548">Nucleotidyltransferase</keyword>
<dbReference type="FunFam" id="2.40.50.140:FF:000069">
    <property type="entry name" value="Polyribonucleotide nucleotidyltransferase"/>
    <property type="match status" value="1"/>
</dbReference>
<dbReference type="SMART" id="SM00322">
    <property type="entry name" value="KH"/>
    <property type="match status" value="1"/>
</dbReference>
<evidence type="ECO:0000256" key="8">
    <source>
        <dbReference type="HAMAP-Rule" id="MF_01595"/>
    </source>
</evidence>
<dbReference type="SUPFAM" id="SSF55666">
    <property type="entry name" value="Ribonuclease PH domain 2-like"/>
    <property type="match status" value="2"/>
</dbReference>
<dbReference type="GO" id="GO:0004654">
    <property type="term" value="F:polyribonucleotide nucleotidyltransferase activity"/>
    <property type="evidence" value="ECO:0007669"/>
    <property type="project" value="UniProtKB-UniRule"/>
</dbReference>
<dbReference type="SUPFAM" id="SSF54211">
    <property type="entry name" value="Ribosomal protein S5 domain 2-like"/>
    <property type="match status" value="2"/>
</dbReference>
<dbReference type="InterPro" id="IPR036612">
    <property type="entry name" value="KH_dom_type_1_sf"/>
</dbReference>
<dbReference type="Pfam" id="PF00575">
    <property type="entry name" value="S1"/>
    <property type="match status" value="1"/>
</dbReference>
<dbReference type="InterPro" id="IPR027408">
    <property type="entry name" value="PNPase/RNase_PH_dom_sf"/>
</dbReference>
<comment type="cofactor">
    <cofactor evidence="8">
        <name>Mg(2+)</name>
        <dbReference type="ChEBI" id="CHEBI:18420"/>
    </cofactor>
</comment>
<accession>A0A1N6VNA5</accession>
<dbReference type="GO" id="GO:0006402">
    <property type="term" value="P:mRNA catabolic process"/>
    <property type="evidence" value="ECO:0007669"/>
    <property type="project" value="UniProtKB-UniRule"/>
</dbReference>
<dbReference type="InterPro" id="IPR003029">
    <property type="entry name" value="S1_domain"/>
</dbReference>
<dbReference type="FunFam" id="3.30.1370.10:FF:000001">
    <property type="entry name" value="Polyribonucleotide nucleotidyltransferase"/>
    <property type="match status" value="1"/>
</dbReference>
<evidence type="ECO:0000256" key="4">
    <source>
        <dbReference type="ARBA" id="ARBA00022695"/>
    </source>
</evidence>
<dbReference type="Pfam" id="PF01138">
    <property type="entry name" value="RNase_PH"/>
    <property type="match status" value="2"/>
</dbReference>
<dbReference type="InterPro" id="IPR001247">
    <property type="entry name" value="ExoRNase_PH_dom1"/>
</dbReference>
<dbReference type="GO" id="GO:0003723">
    <property type="term" value="F:RNA binding"/>
    <property type="evidence" value="ECO:0007669"/>
    <property type="project" value="UniProtKB-UniRule"/>
</dbReference>
<dbReference type="PANTHER" id="PTHR11252:SF0">
    <property type="entry name" value="POLYRIBONUCLEOTIDE NUCLEOTIDYLTRANSFERASE 1, MITOCHONDRIAL"/>
    <property type="match status" value="1"/>
</dbReference>
<dbReference type="CDD" id="cd02393">
    <property type="entry name" value="KH-I_PNPase"/>
    <property type="match status" value="1"/>
</dbReference>
<dbReference type="PROSITE" id="PS50126">
    <property type="entry name" value="S1"/>
    <property type="match status" value="1"/>
</dbReference>
<dbReference type="GO" id="GO:0000287">
    <property type="term" value="F:magnesium ion binding"/>
    <property type="evidence" value="ECO:0007669"/>
    <property type="project" value="UniProtKB-UniRule"/>
</dbReference>
<dbReference type="PANTHER" id="PTHR11252">
    <property type="entry name" value="POLYRIBONUCLEOTIDE NUCLEOTIDYLTRANSFERASE"/>
    <property type="match status" value="1"/>
</dbReference>
<evidence type="ECO:0000256" key="6">
    <source>
        <dbReference type="ARBA" id="ARBA00022842"/>
    </source>
</evidence>
<comment type="similarity">
    <text evidence="1 8">Belongs to the polyribonucleotide nucleotidyltransferase family.</text>
</comment>
<evidence type="ECO:0000256" key="5">
    <source>
        <dbReference type="ARBA" id="ARBA00022723"/>
    </source>
</evidence>
<dbReference type="Gene3D" id="3.30.1370.10">
    <property type="entry name" value="K Homology domain, type 1"/>
    <property type="match status" value="1"/>
</dbReference>
<dbReference type="FunFam" id="3.30.230.70:FF:000001">
    <property type="entry name" value="Polyribonucleotide nucleotidyltransferase"/>
    <property type="match status" value="1"/>
</dbReference>
<keyword evidence="6 8" id="KW-0460">Magnesium</keyword>
<keyword evidence="11" id="KW-1185">Reference proteome</keyword>
<dbReference type="HAMAP" id="MF_01595">
    <property type="entry name" value="PNPase"/>
    <property type="match status" value="1"/>
</dbReference>
<dbReference type="NCBIfam" id="TIGR03591">
    <property type="entry name" value="polynuc_phos"/>
    <property type="match status" value="1"/>
</dbReference>
<name>A0A1N6VNA5_9MICO</name>
<feature type="domain" description="S1 motif" evidence="9">
    <location>
        <begin position="652"/>
        <end position="724"/>
    </location>
</feature>
<dbReference type="RefSeq" id="WP_021479898.1">
    <property type="nucleotide sequence ID" value="NZ_FTMI01000008.1"/>
</dbReference>
<evidence type="ECO:0000256" key="1">
    <source>
        <dbReference type="ARBA" id="ARBA00007404"/>
    </source>
</evidence>
<dbReference type="GO" id="GO:0006396">
    <property type="term" value="P:RNA processing"/>
    <property type="evidence" value="ECO:0007669"/>
    <property type="project" value="InterPro"/>
</dbReference>
<dbReference type="SMART" id="SM00316">
    <property type="entry name" value="S1"/>
    <property type="match status" value="1"/>
</dbReference>
<dbReference type="EMBL" id="FTMI01000008">
    <property type="protein sequence ID" value="SIQ79279.1"/>
    <property type="molecule type" value="Genomic_DNA"/>
</dbReference>
<comment type="catalytic activity">
    <reaction evidence="8">
        <text>RNA(n+1) + phosphate = RNA(n) + a ribonucleoside 5'-diphosphate</text>
        <dbReference type="Rhea" id="RHEA:22096"/>
        <dbReference type="Rhea" id="RHEA-COMP:14527"/>
        <dbReference type="Rhea" id="RHEA-COMP:17342"/>
        <dbReference type="ChEBI" id="CHEBI:43474"/>
        <dbReference type="ChEBI" id="CHEBI:57930"/>
        <dbReference type="ChEBI" id="CHEBI:140395"/>
        <dbReference type="EC" id="2.7.7.8"/>
    </reaction>
</comment>
<dbReference type="Pfam" id="PF00013">
    <property type="entry name" value="KH_1"/>
    <property type="match status" value="1"/>
</dbReference>
<dbReference type="CDD" id="cd11364">
    <property type="entry name" value="RNase_PH_PNPase_2"/>
    <property type="match status" value="1"/>
</dbReference>
<dbReference type="InterPro" id="IPR036456">
    <property type="entry name" value="PNPase_PH_RNA-bd_sf"/>
</dbReference>